<dbReference type="Proteomes" id="UP000051131">
    <property type="component" value="Unassembled WGS sequence"/>
</dbReference>
<dbReference type="InterPro" id="IPR014965">
    <property type="entry name" value="Amino_acid_metab_prot_put"/>
</dbReference>
<comment type="caution">
    <text evidence="1">The sequence shown here is derived from an EMBL/GenBank/DDBJ whole genome shotgun (WGS) entry which is preliminary data.</text>
</comment>
<dbReference type="EMBL" id="AYZE01000014">
    <property type="protein sequence ID" value="KRM90740.1"/>
    <property type="molecule type" value="Genomic_DNA"/>
</dbReference>
<dbReference type="STRING" id="1423729.FC80_GL000731"/>
<dbReference type="PATRIC" id="fig|1423729.3.peg.739"/>
<evidence type="ECO:0000313" key="2">
    <source>
        <dbReference type="Proteomes" id="UP000051131"/>
    </source>
</evidence>
<evidence type="ECO:0000313" key="1">
    <source>
        <dbReference type="EMBL" id="KRM90740.1"/>
    </source>
</evidence>
<proteinExistence type="predicted"/>
<dbReference type="RefSeq" id="WP_057828964.1">
    <property type="nucleotide sequence ID" value="NZ_AYZE01000014.1"/>
</dbReference>
<accession>A0A0R2CLC2</accession>
<dbReference type="SUPFAM" id="SSF160800">
    <property type="entry name" value="Lp2179-like"/>
    <property type="match status" value="1"/>
</dbReference>
<name>A0A0R2CLC2_9LACO</name>
<protein>
    <recommendedName>
        <fullName evidence="3">Cysteine desulfurase</fullName>
    </recommendedName>
</protein>
<dbReference type="AlphaFoldDB" id="A0A0R2CLC2"/>
<dbReference type="Gene3D" id="3.30.1820.10">
    <property type="entry name" value="Lp2179-like"/>
    <property type="match status" value="1"/>
</dbReference>
<keyword evidence="2" id="KW-1185">Reference proteome</keyword>
<gene>
    <name evidence="1" type="ORF">FC80_GL000731</name>
</gene>
<evidence type="ECO:0008006" key="3">
    <source>
        <dbReference type="Google" id="ProtNLM"/>
    </source>
</evidence>
<dbReference type="InterPro" id="IPR035942">
    <property type="entry name" value="Lp2179-like_sf"/>
</dbReference>
<reference evidence="1 2" key="1">
    <citation type="journal article" date="2015" name="Genome Announc.">
        <title>Expanding the biotechnology potential of lactobacilli through comparative genomics of 213 strains and associated genera.</title>
        <authorList>
            <person name="Sun Z."/>
            <person name="Harris H.M."/>
            <person name="McCann A."/>
            <person name="Guo C."/>
            <person name="Argimon S."/>
            <person name="Zhang W."/>
            <person name="Yang X."/>
            <person name="Jeffery I.B."/>
            <person name="Cooney J.C."/>
            <person name="Kagawa T.F."/>
            <person name="Liu W."/>
            <person name="Song Y."/>
            <person name="Salvetti E."/>
            <person name="Wrobel A."/>
            <person name="Rasinkangas P."/>
            <person name="Parkhill J."/>
            <person name="Rea M.C."/>
            <person name="O'Sullivan O."/>
            <person name="Ritari J."/>
            <person name="Douillard F.P."/>
            <person name="Paul Ross R."/>
            <person name="Yang R."/>
            <person name="Briner A.E."/>
            <person name="Felis G.E."/>
            <person name="de Vos W.M."/>
            <person name="Barrangou R."/>
            <person name="Klaenhammer T.R."/>
            <person name="Caufield P.W."/>
            <person name="Cui Y."/>
            <person name="Zhang H."/>
            <person name="O'Toole P.W."/>
        </authorList>
    </citation>
    <scope>NUCLEOTIDE SEQUENCE [LARGE SCALE GENOMIC DNA]</scope>
    <source>
        <strain evidence="1 2">DSM 21116</strain>
    </source>
</reference>
<sequence>MAYTSEAKILGDSRTFKLSSGIKKYTLRDIGFMETNGGKFVLERPLDRNSPYSASIKLKVTISSDLKSFKIGVTSANGLKEINIFNNNVVSDHVEQLNFLLDNLEQRDILSEM</sequence>
<dbReference type="OrthoDB" id="2166222at2"/>
<dbReference type="Pfam" id="PF08866">
    <property type="entry name" value="DUF1831"/>
    <property type="match status" value="1"/>
</dbReference>
<organism evidence="1 2">
    <name type="scientific">Liquorilactobacillus cacaonum DSM 21116</name>
    <dbReference type="NCBI Taxonomy" id="1423729"/>
    <lineage>
        <taxon>Bacteria</taxon>
        <taxon>Bacillati</taxon>
        <taxon>Bacillota</taxon>
        <taxon>Bacilli</taxon>
        <taxon>Lactobacillales</taxon>
        <taxon>Lactobacillaceae</taxon>
        <taxon>Liquorilactobacillus</taxon>
    </lineage>
</organism>